<evidence type="ECO:0000313" key="14">
    <source>
        <dbReference type="EMBL" id="AAT38844.1"/>
    </source>
</evidence>
<evidence type="ECO:0000259" key="10">
    <source>
        <dbReference type="Pfam" id="PF05738"/>
    </source>
</evidence>
<reference evidence="14" key="1">
    <citation type="journal article" date="2004" name="J. Bacteriol.">
        <title>Two distinct genotypes of prtF2, encoding a fibronectin binding protein, and evolution of the gene family in Streptococcus pyogenes.</title>
        <authorList>
            <person name="Ramachandran V."/>
            <person name="McArthur J.D."/>
            <person name="Behm C.E."/>
            <person name="Gutzeit C."/>
            <person name="Dowton M."/>
            <person name="Fagan P.K."/>
            <person name="Towers R."/>
            <person name="Currie B."/>
            <person name="Sriprakash K.S."/>
            <person name="Walker M.J."/>
        </authorList>
    </citation>
    <scope>NUCLEOTIDE SEQUENCE</scope>
    <source>
        <strain evidence="14">NS564</strain>
    </source>
</reference>
<comment type="similarity">
    <text evidence="2">Belongs to the serine-aspartate repeat-containing protein (SDr) family.</text>
</comment>
<evidence type="ECO:0000256" key="9">
    <source>
        <dbReference type="SAM" id="Phobius"/>
    </source>
</evidence>
<evidence type="ECO:0000259" key="12">
    <source>
        <dbReference type="Pfam" id="PF17802"/>
    </source>
</evidence>
<feature type="compositionally biased region" description="Low complexity" evidence="8">
    <location>
        <begin position="874"/>
        <end position="885"/>
    </location>
</feature>
<keyword evidence="3" id="KW-0134">Cell wall</keyword>
<dbReference type="InterPro" id="IPR011266">
    <property type="entry name" value="Adhesin_Fg-bd_dom_2"/>
</dbReference>
<feature type="compositionally biased region" description="Basic and acidic residues" evidence="8">
    <location>
        <begin position="1103"/>
        <end position="1121"/>
    </location>
</feature>
<dbReference type="PANTHER" id="PTHR36108:SF13">
    <property type="entry name" value="COLOSSIN-B-RELATED"/>
    <property type="match status" value="1"/>
</dbReference>
<feature type="domain" description="Fibrinogen-binding" evidence="11">
    <location>
        <begin position="318"/>
        <end position="473"/>
    </location>
</feature>
<evidence type="ECO:0000256" key="5">
    <source>
        <dbReference type="ARBA" id="ARBA00022729"/>
    </source>
</evidence>
<dbReference type="Pfam" id="PF17802">
    <property type="entry name" value="SpaA"/>
    <property type="match status" value="3"/>
</dbReference>
<evidence type="ECO:0000256" key="4">
    <source>
        <dbReference type="ARBA" id="ARBA00022525"/>
    </source>
</evidence>
<keyword evidence="9" id="KW-0812">Transmembrane</keyword>
<dbReference type="InterPro" id="IPR013783">
    <property type="entry name" value="Ig-like_fold"/>
</dbReference>
<evidence type="ECO:0000256" key="7">
    <source>
        <dbReference type="ARBA" id="ARBA00023088"/>
    </source>
</evidence>
<feature type="transmembrane region" description="Helical" evidence="9">
    <location>
        <begin position="1136"/>
        <end position="1155"/>
    </location>
</feature>
<feature type="domain" description="SpaA-like prealbumin fold" evidence="12">
    <location>
        <begin position="47"/>
        <end position="128"/>
    </location>
</feature>
<keyword evidence="6" id="KW-0677">Repeat</keyword>
<dbReference type="PANTHER" id="PTHR36108">
    <property type="entry name" value="COLOSSIN-B-RELATED"/>
    <property type="match status" value="1"/>
</dbReference>
<dbReference type="InterPro" id="IPR011252">
    <property type="entry name" value="Fibrogen-bd_dom1"/>
</dbReference>
<dbReference type="Pfam" id="PF02986">
    <property type="entry name" value="Fn_bind"/>
    <property type="match status" value="4"/>
</dbReference>
<dbReference type="InterPro" id="IPR008966">
    <property type="entry name" value="Adhesion_dom_sf"/>
</dbReference>
<dbReference type="InterPro" id="IPR041033">
    <property type="entry name" value="SpaA_PFL_dom_1"/>
</dbReference>
<evidence type="ECO:0000256" key="1">
    <source>
        <dbReference type="ARBA" id="ARBA00004168"/>
    </source>
</evidence>
<dbReference type="Gene3D" id="2.60.40.1140">
    <property type="entry name" value="Collagen-binding surface protein Cna, B-type domain"/>
    <property type="match status" value="2"/>
</dbReference>
<evidence type="ECO:0000259" key="11">
    <source>
        <dbReference type="Pfam" id="PF10425"/>
    </source>
</evidence>
<accession>Q6IZ30</accession>
<dbReference type="AlphaFoldDB" id="Q6IZ30"/>
<feature type="domain" description="CNA-B" evidence="10">
    <location>
        <begin position="750"/>
        <end position="834"/>
    </location>
</feature>
<keyword evidence="9" id="KW-1133">Transmembrane helix</keyword>
<dbReference type="Pfam" id="PF05738">
    <property type="entry name" value="Cna_B"/>
    <property type="match status" value="2"/>
</dbReference>
<sequence length="1164" mass="128125">MTQKNSYKLSFLLSLTGFILGLLLVFIGLSGVSVGHAETRNGANKQGSFEIKKVDQNNKPLSGATFSLTPKDGKGKPVQTFTSSEEGIIDAPNLQPGTYTLKEDKAPDGYDKTSRTWTVTVYENGYTKLVENPYNGEIISKAGSKDVSSSLQLEKSTMSVFSKYGGTEVTSGAADFYRNHAAYFKMSFELKQKDKSETINPGDTFVLQLDKRLNPKGISQDIPKIIYDSENSPLAIGKYDAKTHQLTYTFTNYIAGLDKVQLSAELSLFLENKVVLENQTISDFNSTIGDQEIKYGGTVNVLYGNASGQDNNYVTNGLSNVGGSIESYNTQTGDFTWYVYVNPNRTNIPYATMNLWGFGRLVKSNNSTSKSEDSATSSAQLEKVEIYEVKEDYTLPTSYGVDLTKLNLRKDLEAKLPQDSTQNSNKRLRIDFGDKLQNKAFVVKITGKTDQSGKPLVVQSNLASFNNETAVTYGNPVNNVYFQNEIALSPSKGSGSGTSEFTKPSITVANLKRVAQLRFKKMSTDNVPLPEAAFELRSSNGNSQKVEAKSNTQGEVHFKDLTSGTYDLYEKQAPKGYQQVTEKLATVTVDTTKPAEEMVTWGSPHSSVKVEDSKEVTIVNHKETLTFSGKKIWENDRPDQRPAKIQVQLLQNGQKMSDKVQEVTKDNDWSYHFKDLPKYDDKNQEYKYSVEEVKVPDGYKVSYLGNDIFNTRETEFVFEQNNFNLEFGNAEIKGQSGSKIIDEDTLTSFKGKKIWKNDTAENRPQAIQVQLYADGVAVEGQTKFISGSGNEWSFEFKNLKKYNGTGNDIIYSVKEVTVPTGYDVTYSANDIINTKREVITQQGPKLEIEETLPLESGASGGTTTVEDSRPVDTLSGLSSEQGQSGDMTIEEDSATHIKFSKRDIDGKELAGATMELRDSSGKTISTWISDGQVKDFYLMPGKYTFVETAAPDGYEIATAITFTVNEQGQVTVNGKATKGDAHIVMVDAYKPTKGSGQVIDIEEKLPDEQGHSGSTTEIEDSKSSDLIIGGQGEVVDTTEDTQSGMTGHSGSTTEIEDSKSSDVIIGGQGQVVETTEDTQTGMHGDSGCKTEVEDTKLVQSFHFDNKEPESNSEIPKKDKPKSNTSLPATGEKQHNMFFWMVTSCSLISSVFVISLKSKKRLSSC</sequence>
<feature type="domain" description="SpaA-like prealbumin fold" evidence="12">
    <location>
        <begin position="516"/>
        <end position="595"/>
    </location>
</feature>
<dbReference type="InterPro" id="IPR004237">
    <property type="entry name" value="Fibron_repeat-bd"/>
</dbReference>
<name>Q6IZ30_STRPY</name>
<comment type="subcellular location">
    <subcellularLocation>
        <location evidence="1">Secreted</location>
        <location evidence="1">Cell wall</location>
        <topology evidence="1">Peptidoglycan-anchor</topology>
    </subcellularLocation>
</comment>
<dbReference type="EMBL" id="AY612230">
    <property type="protein sequence ID" value="AAT38844.1"/>
    <property type="molecule type" value="Genomic_DNA"/>
</dbReference>
<evidence type="ECO:0000256" key="6">
    <source>
        <dbReference type="ARBA" id="ARBA00022737"/>
    </source>
</evidence>
<feature type="compositionally biased region" description="Polar residues" evidence="8">
    <location>
        <begin position="1040"/>
        <end position="1053"/>
    </location>
</feature>
<protein>
    <submittedName>
        <fullName evidence="14">PrtF2</fullName>
    </submittedName>
</protein>
<dbReference type="SUPFAM" id="SSF49478">
    <property type="entry name" value="Cna protein B-type domain"/>
    <property type="match status" value="4"/>
</dbReference>
<proteinExistence type="inferred from homology"/>
<dbReference type="Gene3D" id="2.60.40.10">
    <property type="entry name" value="Immunoglobulins"/>
    <property type="match status" value="3"/>
</dbReference>
<dbReference type="Gene3D" id="2.60.40.1290">
    <property type="match status" value="1"/>
</dbReference>
<feature type="region of interest" description="Disordered" evidence="8">
    <location>
        <begin position="854"/>
        <end position="887"/>
    </location>
</feature>
<feature type="domain" description="CNA-B" evidence="10">
    <location>
        <begin position="628"/>
        <end position="711"/>
    </location>
</feature>
<feature type="domain" description="SpaA-like prealbumin fold" evidence="12">
    <location>
        <begin position="896"/>
        <end position="975"/>
    </location>
</feature>
<feature type="domain" description="SDR-like Ig" evidence="13">
    <location>
        <begin position="183"/>
        <end position="279"/>
    </location>
</feature>
<dbReference type="NCBIfam" id="TIGR01167">
    <property type="entry name" value="LPXTG_anchor"/>
    <property type="match status" value="1"/>
</dbReference>
<evidence type="ECO:0000256" key="8">
    <source>
        <dbReference type="SAM" id="MobiDB-lite"/>
    </source>
</evidence>
<keyword evidence="7" id="KW-0572">Peptidoglycan-anchor</keyword>
<keyword evidence="5" id="KW-0732">Signal</keyword>
<dbReference type="SUPFAM" id="SSF49401">
    <property type="entry name" value="Bacterial adhesins"/>
    <property type="match status" value="2"/>
</dbReference>
<dbReference type="GO" id="GO:0007155">
    <property type="term" value="P:cell adhesion"/>
    <property type="evidence" value="ECO:0007669"/>
    <property type="project" value="InterPro"/>
</dbReference>
<dbReference type="Pfam" id="PF17961">
    <property type="entry name" value="Big_8"/>
    <property type="match status" value="1"/>
</dbReference>
<evidence type="ECO:0000256" key="3">
    <source>
        <dbReference type="ARBA" id="ARBA00022512"/>
    </source>
</evidence>
<feature type="region of interest" description="Disordered" evidence="8">
    <location>
        <begin position="1037"/>
        <end position="1058"/>
    </location>
</feature>
<dbReference type="Gene3D" id="2.60.40.1280">
    <property type="match status" value="1"/>
</dbReference>
<evidence type="ECO:0000259" key="13">
    <source>
        <dbReference type="Pfam" id="PF17961"/>
    </source>
</evidence>
<dbReference type="CDD" id="cd00222">
    <property type="entry name" value="CollagenBindB"/>
    <property type="match status" value="2"/>
</dbReference>
<dbReference type="Pfam" id="PF10425">
    <property type="entry name" value="SdrG_C_C"/>
    <property type="match status" value="1"/>
</dbReference>
<evidence type="ECO:0000256" key="2">
    <source>
        <dbReference type="ARBA" id="ARBA00007257"/>
    </source>
</evidence>
<keyword evidence="4" id="KW-0964">Secreted</keyword>
<keyword evidence="9" id="KW-0472">Membrane</keyword>
<dbReference type="InterPro" id="IPR041171">
    <property type="entry name" value="SDR_Ig"/>
</dbReference>
<organism evidence="14">
    <name type="scientific">Streptococcus pyogenes</name>
    <dbReference type="NCBI Taxonomy" id="1314"/>
    <lineage>
        <taxon>Bacteria</taxon>
        <taxon>Bacillati</taxon>
        <taxon>Bacillota</taxon>
        <taxon>Bacilli</taxon>
        <taxon>Lactobacillales</taxon>
        <taxon>Streptococcaceae</taxon>
        <taxon>Streptococcus</taxon>
    </lineage>
</organism>
<feature type="region of interest" description="Disordered" evidence="8">
    <location>
        <begin position="1101"/>
        <end position="1128"/>
    </location>
</feature>
<dbReference type="InterPro" id="IPR008454">
    <property type="entry name" value="Collagen-bd_Cna-like_B-typ_dom"/>
</dbReference>